<comment type="subcellular location">
    <subcellularLocation>
        <location evidence="1">Membrane</location>
        <topology evidence="1">Single-pass type I membrane protein</topology>
    </subcellularLocation>
</comment>
<keyword evidence="7" id="KW-0221">Differentiation</keyword>
<evidence type="ECO:0000256" key="2">
    <source>
        <dbReference type="ARBA" id="ARBA00009492"/>
    </source>
</evidence>
<keyword evidence="5 16" id="KW-0812">Transmembrane</keyword>
<dbReference type="SUPFAM" id="SSF48726">
    <property type="entry name" value="Immunoglobulin"/>
    <property type="match status" value="1"/>
</dbReference>
<dbReference type="PROSITE" id="PS51004">
    <property type="entry name" value="SEMA"/>
    <property type="match status" value="1"/>
</dbReference>
<dbReference type="GO" id="GO:0071526">
    <property type="term" value="P:semaphorin-plexin signaling pathway"/>
    <property type="evidence" value="ECO:0007669"/>
    <property type="project" value="TreeGrafter"/>
</dbReference>
<dbReference type="GO" id="GO:0001755">
    <property type="term" value="P:neural crest cell migration"/>
    <property type="evidence" value="ECO:0007669"/>
    <property type="project" value="TreeGrafter"/>
</dbReference>
<evidence type="ECO:0000256" key="5">
    <source>
        <dbReference type="ARBA" id="ARBA00022692"/>
    </source>
</evidence>
<dbReference type="Pfam" id="PF01403">
    <property type="entry name" value="Sema"/>
    <property type="match status" value="1"/>
</dbReference>
<dbReference type="InterPro" id="IPR003599">
    <property type="entry name" value="Ig_sub"/>
</dbReference>
<evidence type="ECO:0008006" key="21">
    <source>
        <dbReference type="Google" id="ProtNLM"/>
    </source>
</evidence>
<dbReference type="GO" id="GO:0005886">
    <property type="term" value="C:plasma membrane"/>
    <property type="evidence" value="ECO:0007669"/>
    <property type="project" value="TreeGrafter"/>
</dbReference>
<feature type="compositionally biased region" description="Basic and acidic residues" evidence="15">
    <location>
        <begin position="1052"/>
        <end position="1061"/>
    </location>
</feature>
<keyword evidence="13" id="KW-0393">Immunoglobulin domain</keyword>
<dbReference type="Proteomes" id="UP001274896">
    <property type="component" value="Unassembled WGS sequence"/>
</dbReference>
<name>A0AAE0QL92_9TELE</name>
<dbReference type="GO" id="GO:0008168">
    <property type="term" value="F:methyltransferase activity"/>
    <property type="evidence" value="ECO:0007669"/>
    <property type="project" value="InterPro"/>
</dbReference>
<dbReference type="InterPro" id="IPR036179">
    <property type="entry name" value="Ig-like_dom_sf"/>
</dbReference>
<dbReference type="Pfam" id="PF00047">
    <property type="entry name" value="ig"/>
    <property type="match status" value="1"/>
</dbReference>
<evidence type="ECO:0000313" key="20">
    <source>
        <dbReference type="Proteomes" id="UP001274896"/>
    </source>
</evidence>
<dbReference type="GO" id="GO:0007411">
    <property type="term" value="P:axon guidance"/>
    <property type="evidence" value="ECO:0007669"/>
    <property type="project" value="TreeGrafter"/>
</dbReference>
<dbReference type="SMART" id="SM00423">
    <property type="entry name" value="PSI"/>
    <property type="match status" value="1"/>
</dbReference>
<dbReference type="InterPro" id="IPR007110">
    <property type="entry name" value="Ig-like_dom"/>
</dbReference>
<gene>
    <name evidence="19" type="ORF">QTP70_006719</name>
</gene>
<dbReference type="GO" id="GO:0045499">
    <property type="term" value="F:chemorepellent activity"/>
    <property type="evidence" value="ECO:0007669"/>
    <property type="project" value="TreeGrafter"/>
</dbReference>
<protein>
    <recommendedName>
        <fullName evidence="21">Semaphorin-3C</fullName>
    </recommendedName>
</protein>
<dbReference type="InterPro" id="IPR001627">
    <property type="entry name" value="Semap_dom"/>
</dbReference>
<dbReference type="EMBL" id="JAUCMX010000014">
    <property type="protein sequence ID" value="KAK3523661.1"/>
    <property type="molecule type" value="Genomic_DNA"/>
</dbReference>
<dbReference type="InterPro" id="IPR015943">
    <property type="entry name" value="WD40/YVTN_repeat-like_dom_sf"/>
</dbReference>
<evidence type="ECO:0000256" key="1">
    <source>
        <dbReference type="ARBA" id="ARBA00004479"/>
    </source>
</evidence>
<feature type="domain" description="Sema" evidence="18">
    <location>
        <begin position="350"/>
        <end position="828"/>
    </location>
</feature>
<evidence type="ECO:0000256" key="8">
    <source>
        <dbReference type="ARBA" id="ARBA00022902"/>
    </source>
</evidence>
<dbReference type="FunFam" id="2.130.10.10:FF:000033">
    <property type="entry name" value="Semaphorin 4B"/>
    <property type="match status" value="1"/>
</dbReference>
<dbReference type="Gene3D" id="2.130.10.10">
    <property type="entry name" value="YVTN repeat-like/Quinoprotein amine dehydrogenase"/>
    <property type="match status" value="1"/>
</dbReference>
<keyword evidence="3" id="KW-0217">Developmental protein</keyword>
<evidence type="ECO:0000256" key="6">
    <source>
        <dbReference type="ARBA" id="ARBA00022729"/>
    </source>
</evidence>
<evidence type="ECO:0000256" key="12">
    <source>
        <dbReference type="ARBA" id="ARBA00023180"/>
    </source>
</evidence>
<feature type="transmembrane region" description="Helical" evidence="16">
    <location>
        <begin position="1087"/>
        <end position="1108"/>
    </location>
</feature>
<keyword evidence="10 16" id="KW-0472">Membrane</keyword>
<dbReference type="GO" id="GO:0000122">
    <property type="term" value="P:negative regulation of transcription by RNA polymerase II"/>
    <property type="evidence" value="ECO:0007669"/>
    <property type="project" value="TreeGrafter"/>
</dbReference>
<evidence type="ECO:0000256" key="4">
    <source>
        <dbReference type="ARBA" id="ARBA00022553"/>
    </source>
</evidence>
<evidence type="ECO:0000256" key="10">
    <source>
        <dbReference type="ARBA" id="ARBA00023136"/>
    </source>
</evidence>
<dbReference type="GO" id="GO:0016706">
    <property type="term" value="F:2-oxoglutarate-dependent dioxygenase activity"/>
    <property type="evidence" value="ECO:0007669"/>
    <property type="project" value="InterPro"/>
</dbReference>
<dbReference type="GO" id="GO:0030215">
    <property type="term" value="F:semaphorin receptor binding"/>
    <property type="evidence" value="ECO:0007669"/>
    <property type="project" value="InterPro"/>
</dbReference>
<feature type="region of interest" description="Disordered" evidence="15">
    <location>
        <begin position="1146"/>
        <end position="1196"/>
    </location>
</feature>
<dbReference type="InterPro" id="IPR013151">
    <property type="entry name" value="Immunoglobulin_dom"/>
</dbReference>
<dbReference type="Gene3D" id="2.60.40.10">
    <property type="entry name" value="Immunoglobulins"/>
    <property type="match status" value="1"/>
</dbReference>
<keyword evidence="4" id="KW-0597">Phosphoprotein</keyword>
<dbReference type="PANTHER" id="PTHR11036">
    <property type="entry name" value="SEMAPHORIN"/>
    <property type="match status" value="1"/>
</dbReference>
<dbReference type="Pfam" id="PF01437">
    <property type="entry name" value="PSI"/>
    <property type="match status" value="1"/>
</dbReference>
<dbReference type="InterPro" id="IPR015095">
    <property type="entry name" value="AlkB_hom8_N"/>
</dbReference>
<keyword evidence="11" id="KW-1015">Disulfide bond</keyword>
<dbReference type="SUPFAM" id="SSF101912">
    <property type="entry name" value="Sema domain"/>
    <property type="match status" value="1"/>
</dbReference>
<comment type="caution">
    <text evidence="19">The sequence shown here is derived from an EMBL/GenBank/DDBJ whole genome shotgun (WGS) entry which is preliminary data.</text>
</comment>
<dbReference type="PANTHER" id="PTHR11036:SF18">
    <property type="entry name" value="SEMAPHORIN-4D"/>
    <property type="match status" value="1"/>
</dbReference>
<accession>A0AAE0QL92</accession>
<evidence type="ECO:0000259" key="17">
    <source>
        <dbReference type="PROSITE" id="PS50835"/>
    </source>
</evidence>
<evidence type="ECO:0000256" key="13">
    <source>
        <dbReference type="ARBA" id="ARBA00023319"/>
    </source>
</evidence>
<dbReference type="InterPro" id="IPR027231">
    <property type="entry name" value="Semaphorin"/>
</dbReference>
<evidence type="ECO:0000256" key="15">
    <source>
        <dbReference type="SAM" id="MobiDB-lite"/>
    </source>
</evidence>
<comment type="caution">
    <text evidence="14">Lacks conserved residue(s) required for the propagation of feature annotation.</text>
</comment>
<dbReference type="InterPro" id="IPR016201">
    <property type="entry name" value="PSI"/>
</dbReference>
<dbReference type="SMART" id="SM00630">
    <property type="entry name" value="Sema"/>
    <property type="match status" value="1"/>
</dbReference>
<dbReference type="InterPro" id="IPR013783">
    <property type="entry name" value="Ig-like_fold"/>
</dbReference>
<keyword evidence="12" id="KW-0325">Glycoprotein</keyword>
<keyword evidence="9 16" id="KW-1133">Transmembrane helix</keyword>
<sequence>MKNPEGTPEEPNLEIKPFLNIRAKTRISGGFLVRFRSAAGHIKAAAHFDPAPRPPVILCDSPVSSAESFCFLGTTITKELKWAQNISSLTKKAQQRMYFLRQLKKFLLPVKMLVNFYTAIIESVLTSSITVWFAAATARDKAKLQRVIHSAEKVIGCSLPSLQELYVSRSRRRAAKIAADPSHPDQSEAPRCPLLSRLRRGTRGIFFNESAIASRRHDVQLEDCIILPEGRILRSSRASWKSRRLFKMMLCVCVSECYEEVVVFLLASPQASNFPVVMEYKQGLLGSKMGYEEEVPTLRLRTELFYLFNSGVLTFLLFRGNLTLPKIPESNMALSVLGVFLGLLLEVSAHGPSSVPRTSWRHDEMSLVEFSESGVFNYSTLLLNEERGVLYVGASEVIFELDVNDVSVKSNQVEWKVKTGDKTLCTLKGKSEETDCKNYIQVLQVLDEDHLYVCGTHAFQPLCDYLSLKDFTLMGKQDDGRGKCSFDPTQSFTTVMVDGELYSGTAYNFLGSEPIISRFSRPHSLLRTEYSTSWLNEPRFVFADVIREGSNSPDGDDDKIYYFFTEVSVEYEFFGKLLIPRIARVCKGDLGGQRTLQKKWTSFLKAKLVCSMPELNFVFNVVHDVFIVKTADWRETVIYGVFTSQWGNMGLSAVCAYNMTSVDEVFSKGKYMQKATVEQSHTKWVQYNGIAPSPRPGACINNQNRMQNITNSLLLPDKTLQFVRDHPLMADPVLPIGQGPRLTAKDVNYTQIVVERVTALDNNIYDVLFTATDKGFLHKSVVYEGGSHIIEEIQLLKTPQPIKTLLLSTKEGSFLYAGSDSGVVQSPTAFCDKYVTCTDCVLTRDPYCAWDTHAASCINIFQKQDDRPPRKYIQNLRGDADECPSVRPRSIDRAQQVVVKPGSLAELACSVRSNLAQVFWKVNGSILTESAHFLLMSDSALLIYSVAPQNQGRYECWTVESAAGKNFTRLLASYILRLELPEISPVSTLEIADVPNTDPSPSHTTTTMAPRGNNGHSNTAGPSPLTPSIRSSVPPPPLTRPATTANVYGAKAETKHYDPRQSSDPQNQGPEIKDPHAKYLQYDNSKALLFLFLLFFLLFLCGLAYNCYMQYLPGPCLRLRAAMLGSQKKPQREYASCEAGLMDVLPEKRDRNEPPHQNGALRDTGYETEPECGNGKIPSNSCEEDNDSALKQGPFDVNCESQPIEYADADAS</sequence>
<dbReference type="SMART" id="SM00409">
    <property type="entry name" value="IG"/>
    <property type="match status" value="1"/>
</dbReference>
<feature type="region of interest" description="Disordered" evidence="15">
    <location>
        <begin position="991"/>
        <end position="1074"/>
    </location>
</feature>
<evidence type="ECO:0000256" key="9">
    <source>
        <dbReference type="ARBA" id="ARBA00022989"/>
    </source>
</evidence>
<reference evidence="19" key="1">
    <citation type="submission" date="2023-06" db="EMBL/GenBank/DDBJ databases">
        <title>Male Hemibagrus guttatus genome.</title>
        <authorList>
            <person name="Bian C."/>
        </authorList>
    </citation>
    <scope>NUCLEOTIDE SEQUENCE</scope>
    <source>
        <strain evidence="19">Male_cb2023</strain>
        <tissue evidence="19">Muscle</tissue>
    </source>
</reference>
<feature type="compositionally biased region" description="Polar residues" evidence="15">
    <location>
        <begin position="997"/>
        <end position="1031"/>
    </location>
</feature>
<dbReference type="AlphaFoldDB" id="A0AAE0QL92"/>
<evidence type="ECO:0000259" key="18">
    <source>
        <dbReference type="PROSITE" id="PS51004"/>
    </source>
</evidence>
<feature type="domain" description="Ig-like" evidence="17">
    <location>
        <begin position="884"/>
        <end position="972"/>
    </location>
</feature>
<evidence type="ECO:0000256" key="11">
    <source>
        <dbReference type="ARBA" id="ARBA00023157"/>
    </source>
</evidence>
<evidence type="ECO:0000256" key="14">
    <source>
        <dbReference type="PROSITE-ProRule" id="PRU00352"/>
    </source>
</evidence>
<keyword evidence="8" id="KW-0524">Neurogenesis</keyword>
<evidence type="ECO:0000256" key="16">
    <source>
        <dbReference type="SAM" id="Phobius"/>
    </source>
</evidence>
<dbReference type="SUPFAM" id="SSF103575">
    <property type="entry name" value="Plexin repeat"/>
    <property type="match status" value="1"/>
</dbReference>
<proteinExistence type="inferred from homology"/>
<dbReference type="GO" id="GO:0005615">
    <property type="term" value="C:extracellular space"/>
    <property type="evidence" value="ECO:0007669"/>
    <property type="project" value="TreeGrafter"/>
</dbReference>
<dbReference type="InterPro" id="IPR036352">
    <property type="entry name" value="Semap_dom_sf"/>
</dbReference>
<keyword evidence="6" id="KW-0732">Signal</keyword>
<comment type="similarity">
    <text evidence="2">Belongs to the semaphorin family.</text>
</comment>
<organism evidence="19 20">
    <name type="scientific">Hemibagrus guttatus</name>
    <dbReference type="NCBI Taxonomy" id="175788"/>
    <lineage>
        <taxon>Eukaryota</taxon>
        <taxon>Metazoa</taxon>
        <taxon>Chordata</taxon>
        <taxon>Craniata</taxon>
        <taxon>Vertebrata</taxon>
        <taxon>Euteleostomi</taxon>
        <taxon>Actinopterygii</taxon>
        <taxon>Neopterygii</taxon>
        <taxon>Teleostei</taxon>
        <taxon>Ostariophysi</taxon>
        <taxon>Siluriformes</taxon>
        <taxon>Bagridae</taxon>
        <taxon>Hemibagrus</taxon>
    </lineage>
</organism>
<evidence type="ECO:0000313" key="19">
    <source>
        <dbReference type="EMBL" id="KAK3523661.1"/>
    </source>
</evidence>
<dbReference type="Pfam" id="PF09004">
    <property type="entry name" value="ALKBH8_N"/>
    <property type="match status" value="1"/>
</dbReference>
<dbReference type="InterPro" id="IPR002165">
    <property type="entry name" value="Plexin_repeat"/>
</dbReference>
<dbReference type="Gene3D" id="3.30.1680.10">
    <property type="entry name" value="ligand-binding face of the semaphorins, domain 2"/>
    <property type="match status" value="1"/>
</dbReference>
<evidence type="ECO:0000256" key="3">
    <source>
        <dbReference type="ARBA" id="ARBA00022473"/>
    </source>
</evidence>
<keyword evidence="20" id="KW-1185">Reference proteome</keyword>
<dbReference type="GO" id="GO:0030335">
    <property type="term" value="P:positive regulation of cell migration"/>
    <property type="evidence" value="ECO:0007669"/>
    <property type="project" value="TreeGrafter"/>
</dbReference>
<dbReference type="PROSITE" id="PS50835">
    <property type="entry name" value="IG_LIKE"/>
    <property type="match status" value="1"/>
</dbReference>
<dbReference type="GO" id="GO:0043931">
    <property type="term" value="P:ossification involved in bone maturation"/>
    <property type="evidence" value="ECO:0007669"/>
    <property type="project" value="TreeGrafter"/>
</dbReference>
<evidence type="ECO:0000256" key="7">
    <source>
        <dbReference type="ARBA" id="ARBA00022782"/>
    </source>
</evidence>